<dbReference type="AlphaFoldDB" id="A0A2M7Z3B5"/>
<dbReference type="PROSITE" id="PS51186">
    <property type="entry name" value="GNAT"/>
    <property type="match status" value="1"/>
</dbReference>
<evidence type="ECO:0000259" key="3">
    <source>
        <dbReference type="PROSITE" id="PS51186"/>
    </source>
</evidence>
<dbReference type="Pfam" id="PF00583">
    <property type="entry name" value="Acetyltransf_1"/>
    <property type="match status" value="1"/>
</dbReference>
<dbReference type="Gene3D" id="3.40.630.30">
    <property type="match status" value="1"/>
</dbReference>
<keyword evidence="2" id="KW-0012">Acyltransferase</keyword>
<dbReference type="GO" id="GO:0004596">
    <property type="term" value="F:protein-N-terminal amino-acid acetyltransferase activity"/>
    <property type="evidence" value="ECO:0007669"/>
    <property type="project" value="InterPro"/>
</dbReference>
<dbReference type="InterPro" id="IPR006464">
    <property type="entry name" value="AcTrfase_RimI/Ard1"/>
</dbReference>
<sequence length="159" mass="18356">MIKIREVSLSDLNEVLEIERASFPKKQVYSKSRFERYSQKCPESFIVAESEDEVVGYTIGKSKNERAEIISLAVRPDFRQKGIGRELTIFLISHFKKRGAKEIFLEVRTGNKTAISFYKNLGFKILKEIKNYYRNGDDAYLMKLSLHLNPRSASPRSGI</sequence>
<organism evidence="4 5">
    <name type="scientific">Candidatus Nealsonbacteria bacterium CG_4_9_14_3_um_filter_37_29</name>
    <dbReference type="NCBI Taxonomy" id="1974696"/>
    <lineage>
        <taxon>Bacteria</taxon>
        <taxon>Candidatus Nealsoniibacteriota</taxon>
    </lineage>
</organism>
<comment type="caution">
    <text evidence="4">The sequence shown here is derived from an EMBL/GenBank/DDBJ whole genome shotgun (WGS) entry which is preliminary data.</text>
</comment>
<dbReference type="SUPFAM" id="SSF55729">
    <property type="entry name" value="Acyl-CoA N-acyltransferases (Nat)"/>
    <property type="match status" value="1"/>
</dbReference>
<dbReference type="Proteomes" id="UP000230178">
    <property type="component" value="Unassembled WGS sequence"/>
</dbReference>
<protein>
    <submittedName>
        <fullName evidence="4">Ribosomal-protein-alanine N-acetyltransferase</fullName>
    </submittedName>
</protein>
<gene>
    <name evidence="4" type="primary">rimI</name>
    <name evidence="4" type="ORF">CO146_01520</name>
</gene>
<dbReference type="PANTHER" id="PTHR23091">
    <property type="entry name" value="N-TERMINAL ACETYLTRANSFERASE"/>
    <property type="match status" value="1"/>
</dbReference>
<dbReference type="InterPro" id="IPR000182">
    <property type="entry name" value="GNAT_dom"/>
</dbReference>
<keyword evidence="1 4" id="KW-0808">Transferase</keyword>
<dbReference type="InterPro" id="IPR016181">
    <property type="entry name" value="Acyl_CoA_acyltransferase"/>
</dbReference>
<evidence type="ECO:0000313" key="5">
    <source>
        <dbReference type="Proteomes" id="UP000230178"/>
    </source>
</evidence>
<evidence type="ECO:0000256" key="2">
    <source>
        <dbReference type="ARBA" id="ARBA00023315"/>
    </source>
</evidence>
<name>A0A2M7Z3B5_9BACT</name>
<dbReference type="GO" id="GO:0031415">
    <property type="term" value="C:NatA complex"/>
    <property type="evidence" value="ECO:0007669"/>
    <property type="project" value="InterPro"/>
</dbReference>
<dbReference type="InterPro" id="IPR045047">
    <property type="entry name" value="Ard1-like"/>
</dbReference>
<dbReference type="PANTHER" id="PTHR23091:SF4">
    <property type="entry name" value="N-TERMINAL AMINO-ACID N(ALPHA)-ACETYLTRANSFERASE NATA"/>
    <property type="match status" value="1"/>
</dbReference>
<dbReference type="EMBL" id="PFVS01000055">
    <property type="protein sequence ID" value="PJA83248.1"/>
    <property type="molecule type" value="Genomic_DNA"/>
</dbReference>
<accession>A0A2M7Z3B5</accession>
<evidence type="ECO:0000256" key="1">
    <source>
        <dbReference type="ARBA" id="ARBA00022679"/>
    </source>
</evidence>
<dbReference type="CDD" id="cd04301">
    <property type="entry name" value="NAT_SF"/>
    <property type="match status" value="1"/>
</dbReference>
<dbReference type="NCBIfam" id="TIGR01575">
    <property type="entry name" value="rimI"/>
    <property type="match status" value="1"/>
</dbReference>
<evidence type="ECO:0000313" key="4">
    <source>
        <dbReference type="EMBL" id="PJA83248.1"/>
    </source>
</evidence>
<feature type="domain" description="N-acetyltransferase" evidence="3">
    <location>
        <begin position="2"/>
        <end position="147"/>
    </location>
</feature>
<proteinExistence type="predicted"/>
<reference evidence="5" key="1">
    <citation type="submission" date="2017-09" db="EMBL/GenBank/DDBJ databases">
        <title>Depth-based differentiation of microbial function through sediment-hosted aquifers and enrichment of novel symbionts in the deep terrestrial subsurface.</title>
        <authorList>
            <person name="Probst A.J."/>
            <person name="Ladd B."/>
            <person name="Jarett J.K."/>
            <person name="Geller-Mcgrath D.E."/>
            <person name="Sieber C.M.K."/>
            <person name="Emerson J.B."/>
            <person name="Anantharaman K."/>
            <person name="Thomas B.C."/>
            <person name="Malmstrom R."/>
            <person name="Stieglmeier M."/>
            <person name="Klingl A."/>
            <person name="Woyke T."/>
            <person name="Ryan C.M."/>
            <person name="Banfield J.F."/>
        </authorList>
    </citation>
    <scope>NUCLEOTIDE SEQUENCE [LARGE SCALE GENOMIC DNA]</scope>
</reference>